<dbReference type="EMBL" id="KV417552">
    <property type="protein sequence ID" value="KZP20811.1"/>
    <property type="molecule type" value="Genomic_DNA"/>
</dbReference>
<dbReference type="OrthoDB" id="2269034at2759"/>
<dbReference type="PANTHER" id="PTHR38926:SF5">
    <property type="entry name" value="F-BOX AND LEUCINE-RICH REPEAT PROTEIN 6"/>
    <property type="match status" value="1"/>
</dbReference>
<gene>
    <name evidence="1" type="ORF">FIBSPDRAFT_861247</name>
</gene>
<evidence type="ECO:0000313" key="1">
    <source>
        <dbReference type="EMBL" id="KZP20811.1"/>
    </source>
</evidence>
<sequence length="468" mass="52950">MLEFGVSDDVLAEIFLAFGAVTRQEDYWAPSPGPIFLASVCRRWRAVAFSSPRLWASLRIHINRPSRFAGALEIFRLFTARSGACPLEVVINFSNKGQKHRIMMSSVDKEHYRSLAITLAASVERLRHLRTNCHPVFFVTIEQAVAERSASPFPILETLEVRPHTGYIWPGLSRNDHPQLLTVFAASPILRYASLGYSRFNGGIPYIQLPWQQIEHLDILKATSEGCMQLLRDCPNLARFKVGLSYAEGEESVDLVHHSLRFLELRVDEESTFKYFFESVKLPSLLHLNVHFTSTVHADQFRIQERLISFLPTCPMLQKFVLKQAKVEPQGLHGILRAVPTGLVELEICCEKRCLFGTGYSKLFEELTFKPGRDAPALLPNLHTLSLMGALALRMDTAALTAMVRSRTSENRSTERGAVLRSLRIHIGEYPQSMELGELGEVKAIMGDRADIWMIPVPHRFRLRGLNS</sequence>
<dbReference type="SUPFAM" id="SSF52047">
    <property type="entry name" value="RNI-like"/>
    <property type="match status" value="1"/>
</dbReference>
<name>A0A166JFN8_9AGAM</name>
<dbReference type="InterPro" id="IPR032675">
    <property type="entry name" value="LRR_dom_sf"/>
</dbReference>
<dbReference type="Proteomes" id="UP000076532">
    <property type="component" value="Unassembled WGS sequence"/>
</dbReference>
<evidence type="ECO:0000313" key="2">
    <source>
        <dbReference type="Proteomes" id="UP000076532"/>
    </source>
</evidence>
<dbReference type="PANTHER" id="PTHR38926">
    <property type="entry name" value="F-BOX DOMAIN CONTAINING PROTEIN, EXPRESSED"/>
    <property type="match status" value="1"/>
</dbReference>
<dbReference type="AlphaFoldDB" id="A0A166JFN8"/>
<organism evidence="1 2">
    <name type="scientific">Athelia psychrophila</name>
    <dbReference type="NCBI Taxonomy" id="1759441"/>
    <lineage>
        <taxon>Eukaryota</taxon>
        <taxon>Fungi</taxon>
        <taxon>Dikarya</taxon>
        <taxon>Basidiomycota</taxon>
        <taxon>Agaricomycotina</taxon>
        <taxon>Agaricomycetes</taxon>
        <taxon>Agaricomycetidae</taxon>
        <taxon>Atheliales</taxon>
        <taxon>Atheliaceae</taxon>
        <taxon>Athelia</taxon>
    </lineage>
</organism>
<protein>
    <recommendedName>
        <fullName evidence="3">F-box domain-containing protein</fullName>
    </recommendedName>
</protein>
<reference evidence="1 2" key="1">
    <citation type="journal article" date="2016" name="Mol. Biol. Evol.">
        <title>Comparative Genomics of Early-Diverging Mushroom-Forming Fungi Provides Insights into the Origins of Lignocellulose Decay Capabilities.</title>
        <authorList>
            <person name="Nagy L.G."/>
            <person name="Riley R."/>
            <person name="Tritt A."/>
            <person name="Adam C."/>
            <person name="Daum C."/>
            <person name="Floudas D."/>
            <person name="Sun H."/>
            <person name="Yadav J.S."/>
            <person name="Pangilinan J."/>
            <person name="Larsson K.H."/>
            <person name="Matsuura K."/>
            <person name="Barry K."/>
            <person name="Labutti K."/>
            <person name="Kuo R."/>
            <person name="Ohm R.A."/>
            <person name="Bhattacharya S.S."/>
            <person name="Shirouzu T."/>
            <person name="Yoshinaga Y."/>
            <person name="Martin F.M."/>
            <person name="Grigoriev I.V."/>
            <person name="Hibbett D.S."/>
        </authorList>
    </citation>
    <scope>NUCLEOTIDE SEQUENCE [LARGE SCALE GENOMIC DNA]</scope>
    <source>
        <strain evidence="1 2">CBS 109695</strain>
    </source>
</reference>
<proteinExistence type="predicted"/>
<accession>A0A166JFN8</accession>
<evidence type="ECO:0008006" key="3">
    <source>
        <dbReference type="Google" id="ProtNLM"/>
    </source>
</evidence>
<keyword evidence="2" id="KW-1185">Reference proteome</keyword>
<dbReference type="Gene3D" id="3.80.10.10">
    <property type="entry name" value="Ribonuclease Inhibitor"/>
    <property type="match status" value="1"/>
</dbReference>